<dbReference type="KEGG" id="erc:Ecym_8390"/>
<dbReference type="InterPro" id="IPR029039">
    <property type="entry name" value="Flavoprotein-like_sf"/>
</dbReference>
<dbReference type="Proteomes" id="UP000006790">
    <property type="component" value="Chromosome 8"/>
</dbReference>
<name>G8JXT6_ERECY</name>
<comment type="similarity">
    <text evidence="1">Belongs to the WrbA family.</text>
</comment>
<feature type="domain" description="Flavodoxin-like" evidence="2">
    <location>
        <begin position="7"/>
        <end position="194"/>
    </location>
</feature>
<dbReference type="GO" id="GO:0003955">
    <property type="term" value="F:NAD(P)H dehydrogenase (quinone) activity"/>
    <property type="evidence" value="ECO:0007669"/>
    <property type="project" value="InterPro"/>
</dbReference>
<evidence type="ECO:0000259" key="2">
    <source>
        <dbReference type="PROSITE" id="PS50902"/>
    </source>
</evidence>
<dbReference type="NCBIfam" id="NF002999">
    <property type="entry name" value="PRK03767.1"/>
    <property type="match status" value="1"/>
</dbReference>
<dbReference type="Pfam" id="PF03358">
    <property type="entry name" value="FMN_red"/>
    <property type="match status" value="1"/>
</dbReference>
<dbReference type="EMBL" id="CP002504">
    <property type="protein sequence ID" value="AET41660.1"/>
    <property type="molecule type" value="Genomic_DNA"/>
</dbReference>
<accession>G8JXT6</accession>
<proteinExistence type="inferred from homology"/>
<dbReference type="HOGENOM" id="CLU_051402_0_1_1"/>
<dbReference type="GO" id="GO:0010181">
    <property type="term" value="F:FMN binding"/>
    <property type="evidence" value="ECO:0007669"/>
    <property type="project" value="InterPro"/>
</dbReference>
<dbReference type="PANTHER" id="PTHR30546">
    <property type="entry name" value="FLAVODOXIN-RELATED PROTEIN WRBA-RELATED"/>
    <property type="match status" value="1"/>
</dbReference>
<dbReference type="STRING" id="931890.G8JXT6"/>
<evidence type="ECO:0000256" key="1">
    <source>
        <dbReference type="ARBA" id="ARBA00006961"/>
    </source>
</evidence>
<dbReference type="OMA" id="KFADGNP"/>
<protein>
    <recommendedName>
        <fullName evidence="2">Flavodoxin-like domain-containing protein</fullName>
    </recommendedName>
</protein>
<sequence>MSDGKKVAIIIYTLYGHIAKLAEAEKEGVIAAGGEADIYQVPETLGEDVLAMLGAPPKPDYPVATTAVLQKYDYFLFGIPTRFGNCPAQWKAFWDGTGGLWANGELNGKYFGMFVSTGSGGGNETTITNSLSVHVHHGMIFVPLGYKNVFSWLGNINEVHGGSSWGAGTIAGSDGSRLPSELELTVAKTQGQTFYETVAKN</sequence>
<evidence type="ECO:0000313" key="3">
    <source>
        <dbReference type="EMBL" id="AET41660.1"/>
    </source>
</evidence>
<dbReference type="GO" id="GO:0016020">
    <property type="term" value="C:membrane"/>
    <property type="evidence" value="ECO:0007669"/>
    <property type="project" value="TreeGrafter"/>
</dbReference>
<dbReference type="FunFam" id="3.40.50.360:FF:000001">
    <property type="entry name" value="NAD(P)H dehydrogenase (Quinone) FQR1-like"/>
    <property type="match status" value="1"/>
</dbReference>
<dbReference type="InterPro" id="IPR008254">
    <property type="entry name" value="Flavodoxin/NO_synth"/>
</dbReference>
<dbReference type="PANTHER" id="PTHR30546:SF23">
    <property type="entry name" value="FLAVOPROTEIN-LIKE PROTEIN YCP4-RELATED"/>
    <property type="match status" value="1"/>
</dbReference>
<dbReference type="InterPro" id="IPR010089">
    <property type="entry name" value="Flavoprotein_WrbA-like"/>
</dbReference>
<dbReference type="Gene3D" id="3.40.50.360">
    <property type="match status" value="1"/>
</dbReference>
<evidence type="ECO:0000313" key="4">
    <source>
        <dbReference type="Proteomes" id="UP000006790"/>
    </source>
</evidence>
<dbReference type="RefSeq" id="XP_003648477.1">
    <property type="nucleotide sequence ID" value="XM_003648429.1"/>
</dbReference>
<reference evidence="4" key="1">
    <citation type="journal article" date="2012" name="G3 (Bethesda)">
        <title>Pichia sorbitophila, an interspecies yeast hybrid reveals early steps of genome resolution following polyploidization.</title>
        <authorList>
            <person name="Leh Louis V."/>
            <person name="Despons L."/>
            <person name="Friedrich A."/>
            <person name="Martin T."/>
            <person name="Durrens P."/>
            <person name="Casaregola S."/>
            <person name="Neuveglise C."/>
            <person name="Fairhead C."/>
            <person name="Marck C."/>
            <person name="Cruz J.A."/>
            <person name="Straub M.L."/>
            <person name="Kugler V."/>
            <person name="Sacerdot C."/>
            <person name="Uzunov Z."/>
            <person name="Thierry A."/>
            <person name="Weiss S."/>
            <person name="Bleykasten C."/>
            <person name="De Montigny J."/>
            <person name="Jacques N."/>
            <person name="Jung P."/>
            <person name="Lemaire M."/>
            <person name="Mallet S."/>
            <person name="Morel G."/>
            <person name="Richard G.F."/>
            <person name="Sarkar A."/>
            <person name="Savel G."/>
            <person name="Schacherer J."/>
            <person name="Seret M.L."/>
            <person name="Talla E."/>
            <person name="Samson G."/>
            <person name="Jubin C."/>
            <person name="Poulain J."/>
            <person name="Vacherie B."/>
            <person name="Barbe V."/>
            <person name="Pelletier E."/>
            <person name="Sherman D.J."/>
            <person name="Westhof E."/>
            <person name="Weissenbach J."/>
            <person name="Baret P.V."/>
            <person name="Wincker P."/>
            <person name="Gaillardin C."/>
            <person name="Dujon B."/>
            <person name="Souciet J.L."/>
        </authorList>
    </citation>
    <scope>NUCLEOTIDE SEQUENCE [LARGE SCALE GENOMIC DNA]</scope>
    <source>
        <strain evidence="4">CBS 270.75 / DBVPG 7215 / KCTC 17166 / NRRL Y-17582</strain>
    </source>
</reference>
<dbReference type="GeneID" id="11472765"/>
<dbReference type="GO" id="GO:0032126">
    <property type="term" value="C:eisosome"/>
    <property type="evidence" value="ECO:0007669"/>
    <property type="project" value="UniProtKB-ARBA"/>
</dbReference>
<dbReference type="InParanoid" id="G8JXT6"/>
<dbReference type="FunCoup" id="G8JXT6">
    <property type="interactions" value="417"/>
</dbReference>
<dbReference type="InterPro" id="IPR005025">
    <property type="entry name" value="FMN_Rdtase-like_dom"/>
</dbReference>
<dbReference type="GO" id="GO:0160020">
    <property type="term" value="P:positive regulation of ferroptosis"/>
    <property type="evidence" value="ECO:0007669"/>
    <property type="project" value="UniProtKB-ARBA"/>
</dbReference>
<keyword evidence="4" id="KW-1185">Reference proteome</keyword>
<dbReference type="SUPFAM" id="SSF52218">
    <property type="entry name" value="Flavoproteins"/>
    <property type="match status" value="1"/>
</dbReference>
<dbReference type="AlphaFoldDB" id="G8JXT6"/>
<dbReference type="PROSITE" id="PS50902">
    <property type="entry name" value="FLAVODOXIN_LIKE"/>
    <property type="match status" value="1"/>
</dbReference>
<organism evidence="3 4">
    <name type="scientific">Eremothecium cymbalariae (strain CBS 270.75 / DBVPG 7215 / KCTC 17166 / NRRL Y-17582)</name>
    <name type="common">Yeast</name>
    <dbReference type="NCBI Taxonomy" id="931890"/>
    <lineage>
        <taxon>Eukaryota</taxon>
        <taxon>Fungi</taxon>
        <taxon>Dikarya</taxon>
        <taxon>Ascomycota</taxon>
        <taxon>Saccharomycotina</taxon>
        <taxon>Saccharomycetes</taxon>
        <taxon>Saccharomycetales</taxon>
        <taxon>Saccharomycetaceae</taxon>
        <taxon>Eremothecium</taxon>
    </lineage>
</organism>
<dbReference type="eggNOG" id="KOG3135">
    <property type="taxonomic scope" value="Eukaryota"/>
</dbReference>
<dbReference type="OrthoDB" id="504689at2759"/>
<dbReference type="NCBIfam" id="TIGR01755">
    <property type="entry name" value="flav_wrbA"/>
    <property type="match status" value="1"/>
</dbReference>
<gene>
    <name evidence="3" type="ordered locus">Ecym_8390</name>
</gene>